<keyword evidence="8" id="KW-0542">Nucleomorph</keyword>
<evidence type="ECO:0000256" key="6">
    <source>
        <dbReference type="RuleBase" id="RU003651"/>
    </source>
</evidence>
<keyword evidence="4 6" id="KW-0067">ATP-binding</keyword>
<dbReference type="SMART" id="SM00382">
    <property type="entry name" value="AAA"/>
    <property type="match status" value="1"/>
</dbReference>
<dbReference type="Gene3D" id="1.10.8.60">
    <property type="match status" value="1"/>
</dbReference>
<dbReference type="GO" id="GO:0000502">
    <property type="term" value="C:proteasome complex"/>
    <property type="evidence" value="ECO:0007669"/>
    <property type="project" value="UniProtKB-KW"/>
</dbReference>
<dbReference type="PANTHER" id="PTHR23073">
    <property type="entry name" value="26S PROTEASOME REGULATORY SUBUNIT"/>
    <property type="match status" value="1"/>
</dbReference>
<gene>
    <name evidence="8" type="ORF">HAN_3g453</name>
</gene>
<dbReference type="Gene3D" id="2.40.50.140">
    <property type="entry name" value="Nucleic acid-binding proteins"/>
    <property type="match status" value="1"/>
</dbReference>
<keyword evidence="5" id="KW-0647">Proteasome</keyword>
<dbReference type="InterPro" id="IPR003959">
    <property type="entry name" value="ATPase_AAA_core"/>
</dbReference>
<dbReference type="InterPro" id="IPR050221">
    <property type="entry name" value="26S_Proteasome_ATPase"/>
</dbReference>
<evidence type="ECO:0000256" key="3">
    <source>
        <dbReference type="ARBA" id="ARBA00022741"/>
    </source>
</evidence>
<dbReference type="InterPro" id="IPR003593">
    <property type="entry name" value="AAA+_ATPase"/>
</dbReference>
<dbReference type="InterPro" id="IPR012340">
    <property type="entry name" value="NA-bd_OB-fold"/>
</dbReference>
<comment type="similarity">
    <text evidence="1 6">Belongs to the AAA ATPase family.</text>
</comment>
<evidence type="ECO:0000256" key="4">
    <source>
        <dbReference type="ARBA" id="ARBA00022840"/>
    </source>
</evidence>
<dbReference type="EMBL" id="CP000883">
    <property type="protein sequence ID" value="ABW98255.1"/>
    <property type="molecule type" value="Genomic_DNA"/>
</dbReference>
<dbReference type="Proteomes" id="UP000243127">
    <property type="component" value="Nucleomorph 3"/>
</dbReference>
<dbReference type="Gene3D" id="3.40.50.300">
    <property type="entry name" value="P-loop containing nucleotide triphosphate hydrolases"/>
    <property type="match status" value="1"/>
</dbReference>
<evidence type="ECO:0000259" key="7">
    <source>
        <dbReference type="SMART" id="SM00382"/>
    </source>
</evidence>
<accession>A9BL72</accession>
<dbReference type="Pfam" id="PF00004">
    <property type="entry name" value="AAA"/>
    <property type="match status" value="1"/>
</dbReference>
<feature type="domain" description="AAA+ ATPase" evidence="7">
    <location>
        <begin position="187"/>
        <end position="326"/>
    </location>
</feature>
<dbReference type="GeneID" id="5739506"/>
<dbReference type="GO" id="GO:0016887">
    <property type="term" value="F:ATP hydrolysis activity"/>
    <property type="evidence" value="ECO:0007669"/>
    <property type="project" value="InterPro"/>
</dbReference>
<dbReference type="RefSeq" id="XP_001712580.1">
    <property type="nucleotide sequence ID" value="XM_001712528.1"/>
</dbReference>
<dbReference type="Pfam" id="PF16450">
    <property type="entry name" value="Prot_ATP_ID_OB_C"/>
    <property type="match status" value="1"/>
</dbReference>
<dbReference type="PROSITE" id="PS00674">
    <property type="entry name" value="AAA"/>
    <property type="match status" value="1"/>
</dbReference>
<dbReference type="InterPro" id="IPR041569">
    <property type="entry name" value="AAA_lid_3"/>
</dbReference>
<dbReference type="FunFam" id="3.40.50.300:FF:000030">
    <property type="entry name" value="26S protease regulatory subunit 8"/>
    <property type="match status" value="1"/>
</dbReference>
<evidence type="ECO:0000256" key="1">
    <source>
        <dbReference type="ARBA" id="ARBA00006914"/>
    </source>
</evidence>
<dbReference type="SUPFAM" id="SSF52540">
    <property type="entry name" value="P-loop containing nucleoside triphosphate hydrolases"/>
    <property type="match status" value="1"/>
</dbReference>
<evidence type="ECO:0000313" key="8">
    <source>
        <dbReference type="EMBL" id="ABW98255.1"/>
    </source>
</evidence>
<name>A9BL72_HEMAN</name>
<proteinExistence type="inferred from homology"/>
<evidence type="ECO:0000313" key="9">
    <source>
        <dbReference type="Proteomes" id="UP000243127"/>
    </source>
</evidence>
<reference evidence="8 9" key="1">
    <citation type="journal article" date="2007" name="Proc. Natl. Acad. Sci. U.S.A.">
        <title>Nucleomorph genome of Hemiselmis andersenii reveals complete intron loss and compaction as a driver of protein structure and function.</title>
        <authorList>
            <person name="Lane C.E."/>
            <person name="van den Heuvel K."/>
            <person name="Kozera C."/>
            <person name="Curtis B.A."/>
            <person name="Parsons B.J."/>
            <person name="Bowman S."/>
            <person name="Archibald J.M."/>
        </authorList>
    </citation>
    <scope>NUCLEOTIDE SEQUENCE [LARGE SCALE GENOMIC DNA]</scope>
    <source>
        <strain evidence="8 9">CCMP644</strain>
    </source>
</reference>
<evidence type="ECO:0000256" key="5">
    <source>
        <dbReference type="ARBA" id="ARBA00022942"/>
    </source>
</evidence>
<protein>
    <submittedName>
        <fullName evidence="8">PrsS4</fullName>
    </submittedName>
</protein>
<dbReference type="AlphaFoldDB" id="A9BL72"/>
<sequence>MKNFNVYENFITQKNTKDGKKKIPDLKKDRKKKIKISKIEQIQNFLGFYKNFSNEIEKFRDFSKNEMLNHIRGSPITAGILEEKLEGNKAIISTNNGFEFYVEICSFVDTKDLKAGDAVLLHGKSFSVIGFVKEQVNPLVNLMKIDLAPSESFSTIGGLKKQIQEIKEVIELPLNRPEIFLEIGIVPPKGVILYGEPGTGKTLLAKAVANRTKATFFRIAGSELVQKFLGDGPKLVREIFFSASLFIPSIVFIDEIDAIGTTRFDTFSGGEKEIQRTMLEMLNQLDGFDPRDNIKVIMATNRIDSLDPALIRPGRIDRKIEFPFPDHKTMIQIFKIHTKKMRIDQNLKIENFLFRKENFSGADIKAICTESALIALRNYRLIVEENDLKKAKDSILKRKKEKFLGILYN</sequence>
<dbReference type="GO" id="GO:0005524">
    <property type="term" value="F:ATP binding"/>
    <property type="evidence" value="ECO:0007669"/>
    <property type="project" value="UniProtKB-KW"/>
</dbReference>
<dbReference type="InterPro" id="IPR003960">
    <property type="entry name" value="ATPase_AAA_CS"/>
</dbReference>
<dbReference type="InterPro" id="IPR027417">
    <property type="entry name" value="P-loop_NTPase"/>
</dbReference>
<evidence type="ECO:0000256" key="2">
    <source>
        <dbReference type="ARBA" id="ARBA00022490"/>
    </source>
</evidence>
<dbReference type="Pfam" id="PF17862">
    <property type="entry name" value="AAA_lid_3"/>
    <property type="match status" value="1"/>
</dbReference>
<keyword evidence="2" id="KW-0963">Cytoplasm</keyword>
<organism evidence="8 9">
    <name type="scientific">Hemiselmis andersenii</name>
    <name type="common">Cryptophyte alga</name>
    <dbReference type="NCBI Taxonomy" id="464988"/>
    <lineage>
        <taxon>Eukaryota</taxon>
        <taxon>Cryptophyceae</taxon>
        <taxon>Cryptomonadales</taxon>
        <taxon>Hemiselmidaceae</taxon>
        <taxon>Hemiselmis</taxon>
    </lineage>
</organism>
<keyword evidence="3 6" id="KW-0547">Nucleotide-binding</keyword>
<geneLocation type="nucleomorph" evidence="8"/>
<dbReference type="InterPro" id="IPR032501">
    <property type="entry name" value="Prot_ATP_ID_OB_2nd"/>
</dbReference>